<dbReference type="InterPro" id="IPR013087">
    <property type="entry name" value="Znf_C2H2_type"/>
</dbReference>
<dbReference type="Pfam" id="PF07910">
    <property type="entry name" value="Peptidase_C78"/>
    <property type="match status" value="1"/>
</dbReference>
<sequence length="441" mass="49891">MIANEFSCPFCCYLSPNSEELQTHVSSEHYKELKTPTKSGKKQQSHESDESFTECPICMTYFSIKEIDNHVQKHLSEAEPSCSTEHDALVATCLHNTERMVEENLAKEAAENLQLQLLQEEFNCDPNDKVTYKKQAKQVMEKAVGRKKMTTTEYYRRRFEMLESLEQGIDDGSTLTPDFAFKLSKLFNQNTRNNTSIILNSTSVHYGRGAGDSGWGCGFRNLQMMISSLAALPAYRDHLQQFQDKIPSIPKLQSLIEDAWAIGFDPRGREQLMGKLVGTRKWIGATEAFVLLSSLHLHCKIVDFHSRSGSKVNTELFKWVLKYFQKDLNQESLLKPGSVELANIPILYLQHHGHSRSVCGVQVNMKTKAASHLIVCDPGMTKHQLSAALNGNKTCSLSKTLNSFKEEKYQVVAVVGISTTEQFERQKDVDTLAEKIYSQKT</sequence>
<comment type="similarity">
    <text evidence="1">Belongs to the peptidase C78 family.</text>
</comment>
<proteinExistence type="evidence at transcript level"/>
<feature type="domain" description="C2H2-type" evidence="4">
    <location>
        <begin position="53"/>
        <end position="74"/>
    </location>
</feature>
<dbReference type="Gene3D" id="3.90.70.130">
    <property type="match status" value="1"/>
</dbReference>
<evidence type="ECO:0000256" key="1">
    <source>
        <dbReference type="ARBA" id="ARBA00008552"/>
    </source>
</evidence>
<dbReference type="SMART" id="SM00355">
    <property type="entry name" value="ZnF_C2H2"/>
    <property type="match status" value="2"/>
</dbReference>
<evidence type="ECO:0000256" key="3">
    <source>
        <dbReference type="SAM" id="MobiDB-lite"/>
    </source>
</evidence>
<reference evidence="5" key="1">
    <citation type="submission" date="2020-04" db="EMBL/GenBank/DDBJ databases">
        <authorList>
            <person name="Neveu A P."/>
        </authorList>
    </citation>
    <scope>NUCLEOTIDE SEQUENCE</scope>
    <source>
        <tissue evidence="5">Whole embryo</tissue>
    </source>
</reference>
<dbReference type="AlphaFoldDB" id="A0A6F9DVP6"/>
<protein>
    <submittedName>
        <fullName evidence="5">Ufm1-specific protease 1-like</fullName>
    </submittedName>
</protein>
<dbReference type="InterPro" id="IPR012462">
    <property type="entry name" value="UFSP1/2_DUB_cat"/>
</dbReference>
<name>A0A6F9DVP6_9ASCI</name>
<accession>A0A6F9DVP6</accession>
<dbReference type="EMBL" id="LR791630">
    <property type="protein sequence ID" value="CAB3267492.1"/>
    <property type="molecule type" value="mRNA"/>
</dbReference>
<evidence type="ECO:0000256" key="2">
    <source>
        <dbReference type="ARBA" id="ARBA00022801"/>
    </source>
</evidence>
<evidence type="ECO:0000259" key="4">
    <source>
        <dbReference type="SMART" id="SM00355"/>
    </source>
</evidence>
<keyword evidence="2" id="KW-0378">Hydrolase</keyword>
<feature type="compositionally biased region" description="Basic and acidic residues" evidence="3">
    <location>
        <begin position="26"/>
        <end position="35"/>
    </location>
</feature>
<organism evidence="5">
    <name type="scientific">Phallusia mammillata</name>
    <dbReference type="NCBI Taxonomy" id="59560"/>
    <lineage>
        <taxon>Eukaryota</taxon>
        <taxon>Metazoa</taxon>
        <taxon>Chordata</taxon>
        <taxon>Tunicata</taxon>
        <taxon>Ascidiacea</taxon>
        <taxon>Phlebobranchia</taxon>
        <taxon>Ascidiidae</taxon>
        <taxon>Phallusia</taxon>
    </lineage>
</organism>
<gene>
    <name evidence="5" type="primary">Ufsp1</name>
</gene>
<dbReference type="PANTHER" id="PTHR48153">
    <property type="entry name" value="UFM1-SPECIFIC PROTEASE 2"/>
    <property type="match status" value="1"/>
</dbReference>
<feature type="region of interest" description="Disordered" evidence="3">
    <location>
        <begin position="25"/>
        <end position="48"/>
    </location>
</feature>
<feature type="domain" description="C2H2-type" evidence="4">
    <location>
        <begin position="6"/>
        <end position="29"/>
    </location>
</feature>
<evidence type="ECO:0000313" key="5">
    <source>
        <dbReference type="EMBL" id="CAB3267492.1"/>
    </source>
</evidence>
<dbReference type="GO" id="GO:0006508">
    <property type="term" value="P:proteolysis"/>
    <property type="evidence" value="ECO:0007669"/>
    <property type="project" value="UniProtKB-KW"/>
</dbReference>
<dbReference type="PANTHER" id="PTHR48153:SF4">
    <property type="entry name" value="UBIQUITIN CARBOXYL-TERMINAL HYDROLASE MUG105"/>
    <property type="match status" value="1"/>
</dbReference>
<dbReference type="GO" id="GO:0071567">
    <property type="term" value="F:deUFMylase activity"/>
    <property type="evidence" value="ECO:0007669"/>
    <property type="project" value="UniProtKB-ARBA"/>
</dbReference>
<keyword evidence="5" id="KW-0645">Protease</keyword>